<name>A0ABX2ENK9_9BURK</name>
<keyword evidence="8" id="KW-1185">Reference proteome</keyword>
<dbReference type="SMART" id="SM00052">
    <property type="entry name" value="EAL"/>
    <property type="match status" value="1"/>
</dbReference>
<dbReference type="PROSITE" id="PS50112">
    <property type="entry name" value="PAS"/>
    <property type="match status" value="1"/>
</dbReference>
<organism evidence="7 8">
    <name type="scientific">Pseudaquabacterium terrae</name>
    <dbReference type="NCBI Taxonomy" id="2732868"/>
    <lineage>
        <taxon>Bacteria</taxon>
        <taxon>Pseudomonadati</taxon>
        <taxon>Pseudomonadota</taxon>
        <taxon>Betaproteobacteria</taxon>
        <taxon>Burkholderiales</taxon>
        <taxon>Sphaerotilaceae</taxon>
        <taxon>Pseudaquabacterium</taxon>
    </lineage>
</organism>
<dbReference type="Pfam" id="PF00989">
    <property type="entry name" value="PAS"/>
    <property type="match status" value="1"/>
</dbReference>
<gene>
    <name evidence="7" type="ORF">HLB44_25040</name>
</gene>
<dbReference type="InterPro" id="IPR000700">
    <property type="entry name" value="PAS-assoc_C"/>
</dbReference>
<dbReference type="CDD" id="cd01948">
    <property type="entry name" value="EAL"/>
    <property type="match status" value="1"/>
</dbReference>
<feature type="modified residue" description="4-aspartylphosphate" evidence="1">
    <location>
        <position position="189"/>
    </location>
</feature>
<proteinExistence type="predicted"/>
<dbReference type="Pfam" id="PF00563">
    <property type="entry name" value="EAL"/>
    <property type="match status" value="1"/>
</dbReference>
<evidence type="ECO:0000259" key="5">
    <source>
        <dbReference type="PROSITE" id="PS50883"/>
    </source>
</evidence>
<dbReference type="PROSITE" id="PS50113">
    <property type="entry name" value="PAC"/>
    <property type="match status" value="1"/>
</dbReference>
<dbReference type="Proteomes" id="UP000737171">
    <property type="component" value="Unassembled WGS sequence"/>
</dbReference>
<dbReference type="InterPro" id="IPR013767">
    <property type="entry name" value="PAS_fold"/>
</dbReference>
<reference evidence="7 8" key="1">
    <citation type="submission" date="2020-05" db="EMBL/GenBank/DDBJ databases">
        <title>Aquincola sp. isolate from soil.</title>
        <authorList>
            <person name="Han J."/>
            <person name="Kim D.-U."/>
        </authorList>
    </citation>
    <scope>NUCLEOTIDE SEQUENCE [LARGE SCALE GENOMIC DNA]</scope>
    <source>
        <strain evidence="7 8">S2</strain>
    </source>
</reference>
<sequence>MHRLLSIESSPTLRRGIERLLVERGFAVRSVAADDAALPALEQELALGLSAVLLGWNTAPEPLTSAIVARLAQPDCREIALLVLTPQPAAVAPALLAERKHTRIERLAFPEQVPGFVRSLLAQSRRPPPARLKRDALKVLLVDDSKTSRTKYRRLLQTRGYAVTTCDDPHQALELVGRGADRFDLAIIDYYMPGMNGAALCRTLRGLPATQDLTLAILTASYTDELIHDCLEAGAAECMFKDESNALFLARVHSMARLRERELRLNEERQRLALILDSVGDGLYGVDRSGHVTFANRAALRALGYAREDELVGESAHDRIHPADEQGRPIAADSSFLQHAYELGDSLSDWETVFWRADGEPLSVECNVRPQYQGEHCSGVVVAFRDITERKRFEAELQWQLQHDHLTRLYNRRHFEHLLEQEVIRLRRSSEQSALLFIDLDRFKHINDTAGHAAGDALLATIGRKLHARARESDAVARLSGDEFAVLLRNVDDHGLLALAETFRAILDDSRFAHGGREFEVSGSVGAIHLDRHTASPAHAMNCADAACRLAKQQGRNRIHRFDLRQDTGAVAELHQSWSQRLRSALESDGFALQYQAIVDLPSLPQEAMVADDGTQHLQRAARAARHGHEVFLRLDDLGTRLHPKAFLSHAERFNLLPALDAWVLERIGARLTTAGAGAPGRYHVNVAAASLLDVAYVAKLEALARHGSFAPGCLYLELKESDLAPQLARLLPTMNELAALGVRFVLDEFGRGFAPLDKLRSLPISAVKLDASLVQALARDPFGATLVRTMTELAHAMNLKVIAPAVEDLATLRLLQSLGLDRAQGFVLERPADPAGSAPACVESVW</sequence>
<feature type="domain" description="PAC" evidence="4">
    <location>
        <begin position="348"/>
        <end position="399"/>
    </location>
</feature>
<dbReference type="InterPro" id="IPR000014">
    <property type="entry name" value="PAS"/>
</dbReference>
<dbReference type="InterPro" id="IPR052155">
    <property type="entry name" value="Biofilm_reg_signaling"/>
</dbReference>
<dbReference type="InterPro" id="IPR035919">
    <property type="entry name" value="EAL_sf"/>
</dbReference>
<dbReference type="SMART" id="SM00091">
    <property type="entry name" value="PAS"/>
    <property type="match status" value="1"/>
</dbReference>
<dbReference type="SMART" id="SM00267">
    <property type="entry name" value="GGDEF"/>
    <property type="match status" value="1"/>
</dbReference>
<evidence type="ECO:0000256" key="1">
    <source>
        <dbReference type="PROSITE-ProRule" id="PRU00169"/>
    </source>
</evidence>
<evidence type="ECO:0000259" key="2">
    <source>
        <dbReference type="PROSITE" id="PS50110"/>
    </source>
</evidence>
<dbReference type="NCBIfam" id="TIGR00229">
    <property type="entry name" value="sensory_box"/>
    <property type="match status" value="1"/>
</dbReference>
<dbReference type="PANTHER" id="PTHR44757">
    <property type="entry name" value="DIGUANYLATE CYCLASE DGCP"/>
    <property type="match status" value="1"/>
</dbReference>
<protein>
    <submittedName>
        <fullName evidence="7">EAL domain-containing protein</fullName>
    </submittedName>
</protein>
<dbReference type="SUPFAM" id="SSF55785">
    <property type="entry name" value="PYP-like sensor domain (PAS domain)"/>
    <property type="match status" value="1"/>
</dbReference>
<dbReference type="SUPFAM" id="SSF55073">
    <property type="entry name" value="Nucleotide cyclase"/>
    <property type="match status" value="1"/>
</dbReference>
<feature type="domain" description="GGDEF" evidence="6">
    <location>
        <begin position="431"/>
        <end position="564"/>
    </location>
</feature>
<dbReference type="InterPro" id="IPR029787">
    <property type="entry name" value="Nucleotide_cyclase"/>
</dbReference>
<evidence type="ECO:0000259" key="6">
    <source>
        <dbReference type="PROSITE" id="PS50887"/>
    </source>
</evidence>
<comment type="caution">
    <text evidence="7">The sequence shown here is derived from an EMBL/GenBank/DDBJ whole genome shotgun (WGS) entry which is preliminary data.</text>
</comment>
<accession>A0ABX2ENK9</accession>
<feature type="domain" description="PAS" evidence="3">
    <location>
        <begin position="268"/>
        <end position="324"/>
    </location>
</feature>
<dbReference type="SUPFAM" id="SSF52172">
    <property type="entry name" value="CheY-like"/>
    <property type="match status" value="1"/>
</dbReference>
<dbReference type="Pfam" id="PF00990">
    <property type="entry name" value="GGDEF"/>
    <property type="match status" value="1"/>
</dbReference>
<dbReference type="PROSITE" id="PS50883">
    <property type="entry name" value="EAL"/>
    <property type="match status" value="1"/>
</dbReference>
<dbReference type="RefSeq" id="WP_173128999.1">
    <property type="nucleotide sequence ID" value="NZ_JABRWJ010000008.1"/>
</dbReference>
<dbReference type="CDD" id="cd00156">
    <property type="entry name" value="REC"/>
    <property type="match status" value="1"/>
</dbReference>
<dbReference type="InterPro" id="IPR011006">
    <property type="entry name" value="CheY-like_superfamily"/>
</dbReference>
<evidence type="ECO:0000259" key="3">
    <source>
        <dbReference type="PROSITE" id="PS50112"/>
    </source>
</evidence>
<feature type="domain" description="Response regulatory" evidence="2">
    <location>
        <begin position="138"/>
        <end position="256"/>
    </location>
</feature>
<dbReference type="CDD" id="cd01949">
    <property type="entry name" value="GGDEF"/>
    <property type="match status" value="1"/>
</dbReference>
<dbReference type="Gene3D" id="3.20.20.450">
    <property type="entry name" value="EAL domain"/>
    <property type="match status" value="1"/>
</dbReference>
<dbReference type="InterPro" id="IPR043128">
    <property type="entry name" value="Rev_trsase/Diguanyl_cyclase"/>
</dbReference>
<dbReference type="Gene3D" id="3.40.50.2300">
    <property type="match status" value="1"/>
</dbReference>
<keyword evidence="1" id="KW-0597">Phosphoprotein</keyword>
<dbReference type="SUPFAM" id="SSF141868">
    <property type="entry name" value="EAL domain-like"/>
    <property type="match status" value="1"/>
</dbReference>
<evidence type="ECO:0000259" key="4">
    <source>
        <dbReference type="PROSITE" id="PS50113"/>
    </source>
</evidence>
<dbReference type="Gene3D" id="3.30.450.20">
    <property type="entry name" value="PAS domain"/>
    <property type="match status" value="1"/>
</dbReference>
<dbReference type="NCBIfam" id="TIGR00254">
    <property type="entry name" value="GGDEF"/>
    <property type="match status" value="1"/>
</dbReference>
<feature type="domain" description="EAL" evidence="5">
    <location>
        <begin position="575"/>
        <end position="846"/>
    </location>
</feature>
<dbReference type="PROSITE" id="PS50887">
    <property type="entry name" value="GGDEF"/>
    <property type="match status" value="1"/>
</dbReference>
<dbReference type="InterPro" id="IPR001633">
    <property type="entry name" value="EAL_dom"/>
</dbReference>
<evidence type="ECO:0000313" key="8">
    <source>
        <dbReference type="Proteomes" id="UP000737171"/>
    </source>
</evidence>
<dbReference type="PANTHER" id="PTHR44757:SF2">
    <property type="entry name" value="BIOFILM ARCHITECTURE MAINTENANCE PROTEIN MBAA"/>
    <property type="match status" value="1"/>
</dbReference>
<dbReference type="EMBL" id="JABRWJ010000008">
    <property type="protein sequence ID" value="NRF70279.1"/>
    <property type="molecule type" value="Genomic_DNA"/>
</dbReference>
<dbReference type="InterPro" id="IPR035965">
    <property type="entry name" value="PAS-like_dom_sf"/>
</dbReference>
<dbReference type="Pfam" id="PF00072">
    <property type="entry name" value="Response_reg"/>
    <property type="match status" value="1"/>
</dbReference>
<evidence type="ECO:0000313" key="7">
    <source>
        <dbReference type="EMBL" id="NRF70279.1"/>
    </source>
</evidence>
<dbReference type="CDD" id="cd00130">
    <property type="entry name" value="PAS"/>
    <property type="match status" value="1"/>
</dbReference>
<dbReference type="Gene3D" id="3.30.70.270">
    <property type="match status" value="1"/>
</dbReference>
<dbReference type="PROSITE" id="PS50110">
    <property type="entry name" value="RESPONSE_REGULATORY"/>
    <property type="match status" value="1"/>
</dbReference>
<dbReference type="InterPro" id="IPR000160">
    <property type="entry name" value="GGDEF_dom"/>
</dbReference>
<dbReference type="SMART" id="SM00448">
    <property type="entry name" value="REC"/>
    <property type="match status" value="1"/>
</dbReference>
<dbReference type="InterPro" id="IPR001789">
    <property type="entry name" value="Sig_transdc_resp-reg_receiver"/>
</dbReference>